<evidence type="ECO:0000259" key="8">
    <source>
        <dbReference type="SMART" id="SM00911"/>
    </source>
</evidence>
<dbReference type="SMART" id="SM00911">
    <property type="entry name" value="HWE_HK"/>
    <property type="match status" value="1"/>
</dbReference>
<dbReference type="AlphaFoldDB" id="A0A501XH32"/>
<keyword evidence="4" id="KW-0808">Transferase</keyword>
<keyword evidence="10" id="KW-1185">Reference proteome</keyword>
<dbReference type="Gene3D" id="3.30.565.10">
    <property type="entry name" value="Histidine kinase-like ATPase, C-terminal domain"/>
    <property type="match status" value="1"/>
</dbReference>
<dbReference type="InterPro" id="IPR011102">
    <property type="entry name" value="Sig_transdc_His_kinase_HWE"/>
</dbReference>
<dbReference type="GO" id="GO:0004673">
    <property type="term" value="F:protein histidine kinase activity"/>
    <property type="evidence" value="ECO:0007669"/>
    <property type="project" value="UniProtKB-EC"/>
</dbReference>
<dbReference type="PANTHER" id="PTHR41523">
    <property type="entry name" value="TWO-COMPONENT SYSTEM SENSOR PROTEIN"/>
    <property type="match status" value="1"/>
</dbReference>
<evidence type="ECO:0000256" key="7">
    <source>
        <dbReference type="ARBA" id="ARBA00022840"/>
    </source>
</evidence>
<reference evidence="9 10" key="1">
    <citation type="submission" date="2019-06" db="EMBL/GenBank/DDBJ databases">
        <authorList>
            <person name="Lee I."/>
            <person name="Jang G.I."/>
            <person name="Hwang C.Y."/>
        </authorList>
    </citation>
    <scope>NUCLEOTIDE SEQUENCE [LARGE SCALE GENOMIC DNA]</scope>
    <source>
        <strain evidence="9 10">PAMC 28131</strain>
    </source>
</reference>
<dbReference type="GO" id="GO:0005524">
    <property type="term" value="F:ATP binding"/>
    <property type="evidence" value="ECO:0007669"/>
    <property type="project" value="UniProtKB-KW"/>
</dbReference>
<keyword evidence="3" id="KW-0597">Phosphoprotein</keyword>
<comment type="caution">
    <text evidence="9">The sequence shown here is derived from an EMBL/GenBank/DDBJ whole genome shotgun (WGS) entry which is preliminary data.</text>
</comment>
<evidence type="ECO:0000256" key="2">
    <source>
        <dbReference type="ARBA" id="ARBA00012438"/>
    </source>
</evidence>
<comment type="catalytic activity">
    <reaction evidence="1">
        <text>ATP + protein L-histidine = ADP + protein N-phospho-L-histidine.</text>
        <dbReference type="EC" id="2.7.13.3"/>
    </reaction>
</comment>
<keyword evidence="7" id="KW-0067">ATP-binding</keyword>
<evidence type="ECO:0000256" key="1">
    <source>
        <dbReference type="ARBA" id="ARBA00000085"/>
    </source>
</evidence>
<dbReference type="OrthoDB" id="9760752at2"/>
<sequence length="368" mass="39770">MHREPDDLTLGVAEEPSLNLSGGFALDPSDRSAMRARVDAFDWSSTPLGPREAWPAELKIIVRQILDSHFPKAIVWGPELITIHNDAFLPILGGKPEALGRPFSEVWAEVWDEIGPIVDKAYAGESTYIEDFPLSIDRSGVKEDVWFTFCYSPLRRADGSVAGMLDTVIETTGKVRAQADLALANQELAHRLGNTLALVQAIASQTLQGLADEDALASFGQRLGALGKAHDVLVRQSWSAVSFLQVVRSAVEPHDHGDQIRVEGPDLKIGSRAAVSLALLLHELATNAVKYGALSVSGGTVGISWAVEPDELALHWRESGGPPVEKPRRIGFGTRLIKMGLSGGTVERRFEPDGFKLDMTVSIASLAS</sequence>
<dbReference type="Pfam" id="PF07536">
    <property type="entry name" value="HWE_HK"/>
    <property type="match status" value="1"/>
</dbReference>
<evidence type="ECO:0000256" key="4">
    <source>
        <dbReference type="ARBA" id="ARBA00022679"/>
    </source>
</evidence>
<dbReference type="EC" id="2.7.13.3" evidence="2"/>
<evidence type="ECO:0000313" key="10">
    <source>
        <dbReference type="Proteomes" id="UP000319897"/>
    </source>
</evidence>
<dbReference type="Proteomes" id="UP000319897">
    <property type="component" value="Unassembled WGS sequence"/>
</dbReference>
<proteinExistence type="predicted"/>
<dbReference type="Gene3D" id="3.30.450.20">
    <property type="entry name" value="PAS domain"/>
    <property type="match status" value="1"/>
</dbReference>
<accession>A0A501XH32</accession>
<evidence type="ECO:0000256" key="3">
    <source>
        <dbReference type="ARBA" id="ARBA00022553"/>
    </source>
</evidence>
<evidence type="ECO:0000256" key="6">
    <source>
        <dbReference type="ARBA" id="ARBA00022777"/>
    </source>
</evidence>
<keyword evidence="6 9" id="KW-0418">Kinase</keyword>
<protein>
    <recommendedName>
        <fullName evidence="2">histidine kinase</fullName>
        <ecNumber evidence="2">2.7.13.3</ecNumber>
    </recommendedName>
</protein>
<keyword evidence="5" id="KW-0547">Nucleotide-binding</keyword>
<dbReference type="SUPFAM" id="SSF55874">
    <property type="entry name" value="ATPase domain of HSP90 chaperone/DNA topoisomerase II/histidine kinase"/>
    <property type="match status" value="1"/>
</dbReference>
<dbReference type="PANTHER" id="PTHR41523:SF7">
    <property type="entry name" value="HISTIDINE KINASE"/>
    <property type="match status" value="1"/>
</dbReference>
<dbReference type="InterPro" id="IPR036890">
    <property type="entry name" value="HATPase_C_sf"/>
</dbReference>
<dbReference type="EMBL" id="VFSU01000029">
    <property type="protein sequence ID" value="TPE59775.1"/>
    <property type="molecule type" value="Genomic_DNA"/>
</dbReference>
<name>A0A501XH32_9SPHN</name>
<feature type="domain" description="Signal transduction histidine kinase HWE region" evidence="8">
    <location>
        <begin position="187"/>
        <end position="266"/>
    </location>
</feature>
<organism evidence="9 10">
    <name type="scientific">Sandaracinobacter neustonicus</name>
    <dbReference type="NCBI Taxonomy" id="1715348"/>
    <lineage>
        <taxon>Bacteria</taxon>
        <taxon>Pseudomonadati</taxon>
        <taxon>Pseudomonadota</taxon>
        <taxon>Alphaproteobacteria</taxon>
        <taxon>Sphingomonadales</taxon>
        <taxon>Sphingosinicellaceae</taxon>
        <taxon>Sandaracinobacter</taxon>
    </lineage>
</organism>
<evidence type="ECO:0000313" key="9">
    <source>
        <dbReference type="EMBL" id="TPE59775.1"/>
    </source>
</evidence>
<gene>
    <name evidence="9" type="ORF">FJQ54_12635</name>
</gene>
<evidence type="ECO:0000256" key="5">
    <source>
        <dbReference type="ARBA" id="ARBA00022741"/>
    </source>
</evidence>